<evidence type="ECO:0000313" key="3">
    <source>
        <dbReference type="EMBL" id="SDH84310.1"/>
    </source>
</evidence>
<gene>
    <name evidence="3" type="ORF">SAMN05444695_103358</name>
</gene>
<dbReference type="Pfam" id="PF23493">
    <property type="entry name" value="CysS_C"/>
    <property type="match status" value="1"/>
</dbReference>
<dbReference type="AlphaFoldDB" id="A0A1G8FQB8"/>
<dbReference type="InterPro" id="IPR057798">
    <property type="entry name" value="PH_YqeB"/>
</dbReference>
<dbReference type="InterPro" id="IPR056411">
    <property type="entry name" value="CysS_C"/>
</dbReference>
<feature type="domain" description="YqeB PH" evidence="2">
    <location>
        <begin position="16"/>
        <end position="165"/>
    </location>
</feature>
<proteinExistence type="predicted"/>
<organism evidence="3 4">
    <name type="scientific">Rhodococcus triatomae</name>
    <dbReference type="NCBI Taxonomy" id="300028"/>
    <lineage>
        <taxon>Bacteria</taxon>
        <taxon>Bacillati</taxon>
        <taxon>Actinomycetota</taxon>
        <taxon>Actinomycetes</taxon>
        <taxon>Mycobacteriales</taxon>
        <taxon>Nocardiaceae</taxon>
        <taxon>Rhodococcus</taxon>
    </lineage>
</organism>
<dbReference type="Proteomes" id="UP000183263">
    <property type="component" value="Unassembled WGS sequence"/>
</dbReference>
<reference evidence="3 4" key="1">
    <citation type="submission" date="2016-10" db="EMBL/GenBank/DDBJ databases">
        <authorList>
            <person name="de Groot N.N."/>
        </authorList>
    </citation>
    <scope>NUCLEOTIDE SEQUENCE [LARGE SCALE GENOMIC DNA]</scope>
    <source>
        <strain evidence="3 4">DSM 44892</strain>
    </source>
</reference>
<name>A0A1G8FQB8_9NOCA</name>
<dbReference type="EMBL" id="FNDN01000003">
    <property type="protein sequence ID" value="SDH84310.1"/>
    <property type="molecule type" value="Genomic_DNA"/>
</dbReference>
<dbReference type="OrthoDB" id="5145029at2"/>
<evidence type="ECO:0000259" key="2">
    <source>
        <dbReference type="Pfam" id="PF23494"/>
    </source>
</evidence>
<dbReference type="Pfam" id="PF23494">
    <property type="entry name" value="bPH_10"/>
    <property type="match status" value="1"/>
</dbReference>
<evidence type="ECO:0000259" key="1">
    <source>
        <dbReference type="Pfam" id="PF23493"/>
    </source>
</evidence>
<accession>A0A1G8FQB8</accession>
<evidence type="ECO:0000313" key="4">
    <source>
        <dbReference type="Proteomes" id="UP000183263"/>
    </source>
</evidence>
<dbReference type="RefSeq" id="WP_083342948.1">
    <property type="nucleotide sequence ID" value="NZ_CP048813.1"/>
</dbReference>
<evidence type="ECO:0008006" key="5">
    <source>
        <dbReference type="Google" id="ProtNLM"/>
    </source>
</evidence>
<keyword evidence="4" id="KW-1185">Reference proteome</keyword>
<sequence length="239" mass="26499">MTHEPTSHDPNLTEPTVLRFPAGWLWIFGIVGVAAGCGIGFAIGPVGRWAVDTLPSLPGPLEIAMTVPAVWLVPVASVLGFVGGLALFDIARKESLTLTVAADHVELSQDGREQYVPRTRIGAVFREDDDLVLTDRNRRPLARFGAGDLSGPRMETVFRERGYPWIERNDPLATEYTKWMDGAPGIDEAVHTLLRARRRALADKKARDVEEIDEKLAELGVSVRDRKDEQQVRVLARRD</sequence>
<feature type="domain" description="Cysteinyl-tRNA ligase anticodon binding" evidence="1">
    <location>
        <begin position="184"/>
        <end position="233"/>
    </location>
</feature>
<protein>
    <recommendedName>
        <fullName evidence="5">DUF308 domain-containing protein</fullName>
    </recommendedName>
</protein>